<feature type="transmembrane region" description="Helical" evidence="1">
    <location>
        <begin position="31"/>
        <end position="57"/>
    </location>
</feature>
<accession>A0A1Y0I3B5</accession>
<feature type="transmembrane region" description="Helical" evidence="1">
    <location>
        <begin position="77"/>
        <end position="98"/>
    </location>
</feature>
<organism evidence="2 3">
    <name type="scientific">Oleiphilus messinensis</name>
    <dbReference type="NCBI Taxonomy" id="141451"/>
    <lineage>
        <taxon>Bacteria</taxon>
        <taxon>Pseudomonadati</taxon>
        <taxon>Pseudomonadota</taxon>
        <taxon>Gammaproteobacteria</taxon>
        <taxon>Oceanospirillales</taxon>
        <taxon>Oleiphilaceae</taxon>
        <taxon>Oleiphilus</taxon>
    </lineage>
</organism>
<keyword evidence="1" id="KW-0472">Membrane</keyword>
<proteinExistence type="predicted"/>
<keyword evidence="3" id="KW-1185">Reference proteome</keyword>
<evidence type="ECO:0000313" key="3">
    <source>
        <dbReference type="Proteomes" id="UP000196027"/>
    </source>
</evidence>
<dbReference type="AlphaFoldDB" id="A0A1Y0I3B5"/>
<keyword evidence="1" id="KW-0812">Transmembrane</keyword>
<name>A0A1Y0I3B5_9GAMM</name>
<keyword evidence="1" id="KW-1133">Transmembrane helix</keyword>
<dbReference type="RefSeq" id="WP_087460146.1">
    <property type="nucleotide sequence ID" value="NZ_CP021425.1"/>
</dbReference>
<dbReference type="EMBL" id="CP021425">
    <property type="protein sequence ID" value="ARU54998.1"/>
    <property type="molecule type" value="Genomic_DNA"/>
</dbReference>
<reference evidence="2 3" key="1">
    <citation type="submission" date="2017-05" db="EMBL/GenBank/DDBJ databases">
        <title>Genomic insights into alkan degradation activity of Oleiphilus messinensis.</title>
        <authorList>
            <person name="Kozyavkin S.A."/>
            <person name="Slesarev A.I."/>
            <person name="Golyshin P.N."/>
            <person name="Korzhenkov A."/>
            <person name="Golyshina O.N."/>
            <person name="Toshchakov S.V."/>
        </authorList>
    </citation>
    <scope>NUCLEOTIDE SEQUENCE [LARGE SCALE GENOMIC DNA]</scope>
    <source>
        <strain evidence="2 3">ME102</strain>
    </source>
</reference>
<evidence type="ECO:0000256" key="1">
    <source>
        <dbReference type="SAM" id="Phobius"/>
    </source>
</evidence>
<dbReference type="OrthoDB" id="9182049at2"/>
<sequence>MNVKLRQSYGNESRVNALIEKLFEEDKQKHFWYSFWIVVLMLPFTSLFGAVLTSFFVGVGKEIWDHFYGSGFCWYDMLANAVGITLAACVTCLSGLLLW</sequence>
<dbReference type="Proteomes" id="UP000196027">
    <property type="component" value="Chromosome"/>
</dbReference>
<protein>
    <submittedName>
        <fullName evidence="2">Multipass membrane protein</fullName>
    </submittedName>
</protein>
<evidence type="ECO:0000313" key="2">
    <source>
        <dbReference type="EMBL" id="ARU54998.1"/>
    </source>
</evidence>
<dbReference type="KEGG" id="ome:OLMES_0911"/>
<gene>
    <name evidence="2" type="ORF">OLMES_0911</name>
</gene>